<dbReference type="EMBL" id="PP511368">
    <property type="protein sequence ID" value="XCD03517.1"/>
    <property type="molecule type" value="Genomic_DNA"/>
</dbReference>
<proteinExistence type="predicted"/>
<protein>
    <submittedName>
        <fullName evidence="3">DNA binding protein</fullName>
    </submittedName>
</protein>
<feature type="region of interest" description="Disordered" evidence="1">
    <location>
        <begin position="20"/>
        <end position="39"/>
    </location>
</feature>
<name>A0AAU8AZS8_9VIRU</name>
<dbReference type="EMBL" id="PP511476">
    <property type="protein sequence ID" value="XCD04564.1"/>
    <property type="molecule type" value="Genomic_DNA"/>
</dbReference>
<evidence type="ECO:0000313" key="2">
    <source>
        <dbReference type="EMBL" id="XCD03517.1"/>
    </source>
</evidence>
<evidence type="ECO:0000256" key="1">
    <source>
        <dbReference type="SAM" id="MobiDB-lite"/>
    </source>
</evidence>
<reference evidence="3" key="1">
    <citation type="submission" date="2024-03" db="EMBL/GenBank/DDBJ databases">
        <title>Diverse circular DNA viruses in blood, oral, and fecal samples of captive lemurs.</title>
        <authorList>
            <person name="Paietta E.N."/>
            <person name="Kraberger S."/>
            <person name="Lund M.C."/>
            <person name="Custer J.M."/>
            <person name="Vargas K.M."/>
            <person name="Ehmke E.E."/>
            <person name="Yoder A.D."/>
            <person name="Varsani A."/>
        </authorList>
    </citation>
    <scope>NUCLEOTIDE SEQUENCE</scope>
    <source>
        <strain evidence="2">Duke_18_80</strain>
        <strain evidence="3">Duke_23FS_57</strain>
    </source>
</reference>
<accession>A0AAU8AZS8</accession>
<sequence>MSKRAKMPKGKDQAVFRRTASKTKKMNINPMSYRGGIRL</sequence>
<evidence type="ECO:0000313" key="3">
    <source>
        <dbReference type="EMBL" id="XCD04564.1"/>
    </source>
</evidence>
<organism evidence="3">
    <name type="scientific">Dulem virus 112</name>
    <dbReference type="NCBI Taxonomy" id="3145589"/>
    <lineage>
        <taxon>Viruses</taxon>
        <taxon>Monodnaviria</taxon>
        <taxon>Sangervirae</taxon>
        <taxon>Phixviricota</taxon>
        <taxon>Malgrandaviricetes</taxon>
        <taxon>Petitvirales</taxon>
        <taxon>Microviridae</taxon>
        <taxon>Microvirus</taxon>
    </lineage>
</organism>